<name>A0A6C0CIX6_9ZZZZ</name>
<proteinExistence type="predicted"/>
<sequence length="145" mass="16671">MQLFFVDYDPTKAAQALSDVHVRKMPTEAAQLLSTAYRVMVPDTELAICKSYNPGGRIVKWLLQSSANFLWLLQHGQALCDEFEYRFEKKHASQKYIALLDISDLDFPSNEFSEPPLVMDQYLNLIVPSKRIKSQSLEDRKTITL</sequence>
<organism evidence="1">
    <name type="scientific">viral metagenome</name>
    <dbReference type="NCBI Taxonomy" id="1070528"/>
    <lineage>
        <taxon>unclassified sequences</taxon>
        <taxon>metagenomes</taxon>
        <taxon>organismal metagenomes</taxon>
    </lineage>
</organism>
<evidence type="ECO:0000313" key="1">
    <source>
        <dbReference type="EMBL" id="QHT03619.1"/>
    </source>
</evidence>
<dbReference type="EMBL" id="MN739414">
    <property type="protein sequence ID" value="QHT03619.1"/>
    <property type="molecule type" value="Genomic_DNA"/>
</dbReference>
<reference evidence="1" key="1">
    <citation type="journal article" date="2020" name="Nature">
        <title>Giant virus diversity and host interactions through global metagenomics.</title>
        <authorList>
            <person name="Schulz F."/>
            <person name="Roux S."/>
            <person name="Paez-Espino D."/>
            <person name="Jungbluth S."/>
            <person name="Walsh D.A."/>
            <person name="Denef V.J."/>
            <person name="McMahon K.D."/>
            <person name="Konstantinidis K.T."/>
            <person name="Eloe-Fadrosh E.A."/>
            <person name="Kyrpides N.C."/>
            <person name="Woyke T."/>
        </authorList>
    </citation>
    <scope>NUCLEOTIDE SEQUENCE</scope>
    <source>
        <strain evidence="1">GVMAG-M-3300021079-18</strain>
    </source>
</reference>
<accession>A0A6C0CIX6</accession>
<dbReference type="AlphaFoldDB" id="A0A6C0CIX6"/>
<protein>
    <submittedName>
        <fullName evidence="1">Uncharacterized protein</fullName>
    </submittedName>
</protein>